<evidence type="ECO:0000313" key="2">
    <source>
        <dbReference type="EMBL" id="RZG48076.1"/>
    </source>
</evidence>
<name>A0A4Q7AMW9_9GAMM</name>
<evidence type="ECO:0000259" key="1">
    <source>
        <dbReference type="Pfam" id="PF06381"/>
    </source>
</evidence>
<sequence>MAKKRKPDAIGDAGAYTNFVSNIGTGRDKASHGHFVRRDISDDQLEAVYQDWLARRIVNRPASDMLRAGWFYEGIVDNDLTKLNEACKKLNLNQTLLSSMILSRLYGVVYVLIGTADGKALDQPFELNKLGIGRLEFFTVTKKKYVTPDKTKYLPPQECGGLLKQPEFYKLRFDDDKPEQKIHHTRLIKICHADVVNEEPQSILQEVYNDLLDHASVKRGAASLVHEAKIDIIRTPTLVEKIKEDMKAVTERFLSVGLLKGLNGMLVLDKDEEYDSKSYTFGGLPEMMREFSIQTSGAADIPYTILFGQSPAGLNATGEHDSRNYYDGIATKQIWDFKPVLLKFLAVICQSTFGYQFPDLNVVFNPLWQLDAKVRSEVEKNNKERDQGYLDMGILTEPQIARQLQIDGVYSVIDDDHIKLLETMVKANDDDNPDAKAPTPTDPEE</sequence>
<reference evidence="2 3" key="1">
    <citation type="submission" date="2019-02" db="EMBL/GenBank/DDBJ databases">
        <title>The Batch Genome Submission of Acinetobacter spp. strains.</title>
        <authorList>
            <person name="Qin J."/>
            <person name="Hu Y."/>
            <person name="Ye H."/>
            <person name="Wei L."/>
            <person name="Feng Y."/>
            <person name="Zong Z."/>
        </authorList>
    </citation>
    <scope>NUCLEOTIDE SEQUENCE [LARGE SCALE GENOMIC DNA]</scope>
    <source>
        <strain evidence="2 3">WCHAW060049</strain>
    </source>
</reference>
<dbReference type="NCBIfam" id="TIGR01555">
    <property type="entry name" value="phge_rel_HI1409"/>
    <property type="match status" value="1"/>
</dbReference>
<dbReference type="InterPro" id="IPR024459">
    <property type="entry name" value="Acb1-like_N"/>
</dbReference>
<dbReference type="EMBL" id="SGSQ01000005">
    <property type="protein sequence ID" value="RZG48076.1"/>
    <property type="molecule type" value="Genomic_DNA"/>
</dbReference>
<gene>
    <name evidence="2" type="ORF">EXU28_04725</name>
</gene>
<dbReference type="Pfam" id="PF06381">
    <property type="entry name" value="Phage_portal_3"/>
    <property type="match status" value="1"/>
</dbReference>
<dbReference type="AlphaFoldDB" id="A0A4Q7AMW9"/>
<comment type="caution">
    <text evidence="2">The sequence shown here is derived from an EMBL/GenBank/DDBJ whole genome shotgun (WGS) entry which is preliminary data.</text>
</comment>
<evidence type="ECO:0000313" key="3">
    <source>
        <dbReference type="Proteomes" id="UP000293863"/>
    </source>
</evidence>
<dbReference type="InterPro" id="IPR006445">
    <property type="entry name" value="Phage-assoc_HI1409"/>
</dbReference>
<organism evidence="2 3">
    <name type="scientific">Acinetobacter wuhouensis</name>
    <dbReference type="NCBI Taxonomy" id="1879050"/>
    <lineage>
        <taxon>Bacteria</taxon>
        <taxon>Pseudomonadati</taxon>
        <taxon>Pseudomonadota</taxon>
        <taxon>Gammaproteobacteria</taxon>
        <taxon>Moraxellales</taxon>
        <taxon>Moraxellaceae</taxon>
        <taxon>Acinetobacter</taxon>
    </lineage>
</organism>
<proteinExistence type="predicted"/>
<feature type="domain" description="Anti-CBASS protein Acb1-like N-terminal" evidence="1">
    <location>
        <begin position="45"/>
        <end position="387"/>
    </location>
</feature>
<dbReference type="RefSeq" id="WP_130168173.1">
    <property type="nucleotide sequence ID" value="NZ_SGSQ01000005.1"/>
</dbReference>
<dbReference type="Proteomes" id="UP000293863">
    <property type="component" value="Unassembled WGS sequence"/>
</dbReference>
<protein>
    <submittedName>
        <fullName evidence="2">DUF1073 domain-containing protein</fullName>
    </submittedName>
</protein>
<accession>A0A4Q7AMW9</accession>
<keyword evidence="3" id="KW-1185">Reference proteome</keyword>